<comment type="caution">
    <text evidence="2">The sequence shown here is derived from an EMBL/GenBank/DDBJ whole genome shotgun (WGS) entry which is preliminary data.</text>
</comment>
<evidence type="ECO:0000256" key="1">
    <source>
        <dbReference type="SAM" id="MobiDB-lite"/>
    </source>
</evidence>
<accession>A0ABQ3JLT2</accession>
<reference evidence="3" key="1">
    <citation type="journal article" date="2019" name="Int. J. Syst. Evol. Microbiol.">
        <title>The Global Catalogue of Microorganisms (GCM) 10K type strain sequencing project: providing services to taxonomists for standard genome sequencing and annotation.</title>
        <authorList>
            <consortium name="The Broad Institute Genomics Platform"/>
            <consortium name="The Broad Institute Genome Sequencing Center for Infectious Disease"/>
            <person name="Wu L."/>
            <person name="Ma J."/>
        </authorList>
    </citation>
    <scope>NUCLEOTIDE SEQUENCE [LARGE SCALE GENOMIC DNA]</scope>
    <source>
        <strain evidence="3">CGMCC 4.7677</strain>
    </source>
</reference>
<feature type="region of interest" description="Disordered" evidence="1">
    <location>
        <begin position="60"/>
        <end position="97"/>
    </location>
</feature>
<evidence type="ECO:0000313" key="3">
    <source>
        <dbReference type="Proteomes" id="UP000605897"/>
    </source>
</evidence>
<protein>
    <submittedName>
        <fullName evidence="2">Uncharacterized protein</fullName>
    </submittedName>
</protein>
<proteinExistence type="predicted"/>
<dbReference type="EMBL" id="BNAU01000013">
    <property type="protein sequence ID" value="GHF28662.1"/>
    <property type="molecule type" value="Genomic_DNA"/>
</dbReference>
<sequence>MPVHVCGPAVVAGKSGVSPVRQAASRQTVTAAAAIACPTRGATSRLIPGIAPIIVQARSPAAPEDAPQAVSTATPKTATGTIRIPDRRTQAAPRLHV</sequence>
<dbReference type="Proteomes" id="UP000605897">
    <property type="component" value="Unassembled WGS sequence"/>
</dbReference>
<organism evidence="2 3">
    <name type="scientific">Amycolatopsis deserti</name>
    <dbReference type="NCBI Taxonomy" id="185696"/>
    <lineage>
        <taxon>Bacteria</taxon>
        <taxon>Bacillati</taxon>
        <taxon>Actinomycetota</taxon>
        <taxon>Actinomycetes</taxon>
        <taxon>Pseudonocardiales</taxon>
        <taxon>Pseudonocardiaceae</taxon>
        <taxon>Amycolatopsis</taxon>
    </lineage>
</organism>
<evidence type="ECO:0000313" key="2">
    <source>
        <dbReference type="EMBL" id="GHF28662.1"/>
    </source>
</evidence>
<name>A0ABQ3JLT2_9PSEU</name>
<keyword evidence="3" id="KW-1185">Reference proteome</keyword>
<gene>
    <name evidence="2" type="ORF">GCM10017786_73480</name>
</gene>
<feature type="compositionally biased region" description="Polar residues" evidence="1">
    <location>
        <begin position="69"/>
        <end position="80"/>
    </location>
</feature>